<dbReference type="EMBL" id="JAUSTI010000009">
    <property type="protein sequence ID" value="MDQ0171942.1"/>
    <property type="molecule type" value="Genomic_DNA"/>
</dbReference>
<gene>
    <name evidence="1" type="ORF">J2T19_003404</name>
</gene>
<sequence>MIADYLYIACESEYYTKPDWQDWADRQILAKSQVEYWIYDVSLAKDIVELGTAVCEKRMEERYYAENNFSPSDTTVGYYYLQFIENRLSLRDIINKLSYEDDPANTSSIHYGVSFYDIWKEVYADEKQLENPTLIQKITRLCEPYKHIALKQLEQLELYSYE</sequence>
<accession>A0ABT9WFD3</accession>
<dbReference type="RefSeq" id="WP_307217723.1">
    <property type="nucleotide sequence ID" value="NZ_JAUSTI010000009.1"/>
</dbReference>
<evidence type="ECO:0000313" key="2">
    <source>
        <dbReference type="Proteomes" id="UP001233836"/>
    </source>
</evidence>
<proteinExistence type="predicted"/>
<keyword evidence="2" id="KW-1185">Reference proteome</keyword>
<protein>
    <submittedName>
        <fullName evidence="1">Uncharacterized protein</fullName>
    </submittedName>
</protein>
<organism evidence="1 2">
    <name type="scientific">Paenibacillus tundrae</name>
    <dbReference type="NCBI Taxonomy" id="528187"/>
    <lineage>
        <taxon>Bacteria</taxon>
        <taxon>Bacillati</taxon>
        <taxon>Bacillota</taxon>
        <taxon>Bacilli</taxon>
        <taxon>Bacillales</taxon>
        <taxon>Paenibacillaceae</taxon>
        <taxon>Paenibacillus</taxon>
    </lineage>
</organism>
<evidence type="ECO:0000313" key="1">
    <source>
        <dbReference type="EMBL" id="MDQ0171942.1"/>
    </source>
</evidence>
<name>A0ABT9WFD3_9BACL</name>
<reference evidence="1 2" key="1">
    <citation type="submission" date="2023-07" db="EMBL/GenBank/DDBJ databases">
        <title>Sorghum-associated microbial communities from plants grown in Nebraska, USA.</title>
        <authorList>
            <person name="Schachtman D."/>
        </authorList>
    </citation>
    <scope>NUCLEOTIDE SEQUENCE [LARGE SCALE GENOMIC DNA]</scope>
    <source>
        <strain evidence="1 2">DS1314</strain>
    </source>
</reference>
<dbReference type="Proteomes" id="UP001233836">
    <property type="component" value="Unassembled WGS sequence"/>
</dbReference>
<comment type="caution">
    <text evidence="1">The sequence shown here is derived from an EMBL/GenBank/DDBJ whole genome shotgun (WGS) entry which is preliminary data.</text>
</comment>